<protein>
    <recommendedName>
        <fullName evidence="5">AAA+ ATPase domain-containing protein</fullName>
    </recommendedName>
</protein>
<evidence type="ECO:0000256" key="4">
    <source>
        <dbReference type="SAM" id="Phobius"/>
    </source>
</evidence>
<dbReference type="GO" id="GO:0005524">
    <property type="term" value="F:ATP binding"/>
    <property type="evidence" value="ECO:0007669"/>
    <property type="project" value="UniProtKB-KW"/>
</dbReference>
<evidence type="ECO:0000256" key="3">
    <source>
        <dbReference type="SAM" id="MobiDB-lite"/>
    </source>
</evidence>
<reference evidence="6 7" key="1">
    <citation type="journal article" date="2024" name="Science">
        <title>Giant polyketide synthase enzymes in the biosynthesis of giant marine polyether toxins.</title>
        <authorList>
            <person name="Fallon T.R."/>
            <person name="Shende V.V."/>
            <person name="Wierzbicki I.H."/>
            <person name="Pendleton A.L."/>
            <person name="Watervoot N.F."/>
            <person name="Auber R.P."/>
            <person name="Gonzalez D.J."/>
            <person name="Wisecaver J.H."/>
            <person name="Moore B.S."/>
        </authorList>
    </citation>
    <scope>NUCLEOTIDE SEQUENCE [LARGE SCALE GENOMIC DNA]</scope>
    <source>
        <strain evidence="6 7">12B1</strain>
    </source>
</reference>
<feature type="domain" description="AAA+ ATPase" evidence="5">
    <location>
        <begin position="262"/>
        <end position="444"/>
    </location>
</feature>
<dbReference type="Gene3D" id="3.40.50.300">
    <property type="entry name" value="P-loop containing nucleotide triphosphate hydrolases"/>
    <property type="match status" value="2"/>
</dbReference>
<dbReference type="InterPro" id="IPR050130">
    <property type="entry name" value="ClpA_ClpB"/>
</dbReference>
<name>A0AB34JXG8_PRYPA</name>
<evidence type="ECO:0000256" key="1">
    <source>
        <dbReference type="ARBA" id="ARBA00022741"/>
    </source>
</evidence>
<evidence type="ECO:0000313" key="7">
    <source>
        <dbReference type="Proteomes" id="UP001515480"/>
    </source>
</evidence>
<feature type="transmembrane region" description="Helical" evidence="4">
    <location>
        <begin position="1331"/>
        <end position="1354"/>
    </location>
</feature>
<dbReference type="GO" id="GO:0016887">
    <property type="term" value="F:ATP hydrolysis activity"/>
    <property type="evidence" value="ECO:0007669"/>
    <property type="project" value="TreeGrafter"/>
</dbReference>
<dbReference type="InterPro" id="IPR003593">
    <property type="entry name" value="AAA+_ATPase"/>
</dbReference>
<feature type="region of interest" description="Disordered" evidence="3">
    <location>
        <begin position="1259"/>
        <end position="1283"/>
    </location>
</feature>
<feature type="compositionally biased region" description="Basic and acidic residues" evidence="3">
    <location>
        <begin position="1267"/>
        <end position="1283"/>
    </location>
</feature>
<organism evidence="6 7">
    <name type="scientific">Prymnesium parvum</name>
    <name type="common">Toxic golden alga</name>
    <dbReference type="NCBI Taxonomy" id="97485"/>
    <lineage>
        <taxon>Eukaryota</taxon>
        <taxon>Haptista</taxon>
        <taxon>Haptophyta</taxon>
        <taxon>Prymnesiophyceae</taxon>
        <taxon>Prymnesiales</taxon>
        <taxon>Prymnesiaceae</taxon>
        <taxon>Prymnesium</taxon>
    </lineage>
</organism>
<gene>
    <name evidence="6" type="ORF">AB1Y20_020537</name>
</gene>
<keyword evidence="7" id="KW-1185">Reference proteome</keyword>
<dbReference type="PANTHER" id="PTHR11638">
    <property type="entry name" value="ATP-DEPENDENT CLP PROTEASE"/>
    <property type="match status" value="1"/>
</dbReference>
<dbReference type="Proteomes" id="UP001515480">
    <property type="component" value="Unassembled WGS sequence"/>
</dbReference>
<evidence type="ECO:0000313" key="6">
    <source>
        <dbReference type="EMBL" id="KAL1525688.1"/>
    </source>
</evidence>
<dbReference type="SMART" id="SM00382">
    <property type="entry name" value="AAA"/>
    <property type="match status" value="2"/>
</dbReference>
<keyword evidence="4" id="KW-0812">Transmembrane</keyword>
<keyword evidence="1" id="KW-0547">Nucleotide-binding</keyword>
<sequence length="1375" mass="152042">MCDQLCAAAQRWLAHAAKASTEAPPTGGAVVLAGNASAHELVLQCHLRSLRLEYLEDTQAWRRLSCVHGCPSLVDEVAHALDERDGRWGVLFVEGAQHAPAKQLNQLVSRFWQQSRCVYATARKRVDVDCRRVLFALSTSWGAEQVAHPDARSWSVGRLQSAALVEAAPFLSGEEMSLRARQRLRGAVAVVLGEEGPDFFSSLMAQQDEERRLRREAREEQKTSASLPSLSVFDRVVGQQAVVQEVRQRLNGIANGADGGEDAHTFFFYGFPGTGKTYVAELLALAQHGRRSPPYYQRFSMQNYKTDEDLWKLVSPPCGVKGEGAFAALFANGSGCGNGGCGGRGPVVLFDEIEEARSDFMTSALVNAIDHRGFVEFYRKHSDGTCASEQAPTAGAFIVLTSNCFMDDLDEVWTGARQSNRSVAKVYEATRREMDRRIFDDGIPCSHDGRASPFAARKMKDRMRGNVYPFLPLSEAETVRAFELQLQQRADLYWETSSVEMYWTSHYVNFYARHSPHGVAEAHSATFIPRTIAASRSKHRISLRKQMESMMRLDVNSVERLYARGNEQCSARGERMRSLVLHVRGGEASGTSFCSSSQLVSDPVIDTLADTPDLNTAIEANWKPRWFAQVASAEQCAAGSRLAFGEIPSFTSWIPRGDISSVPMASGFMVLGGNASAHQDALMCVLGHLEGSILWSKLSCATGCPSLVDEVAHALDERDGRWGVLFVEGAQHAPAKQLNQLVSRFWQQSRCVYATARKRVDVDCRRVLFALSTSWGAEQVAHPDARSWSVGRLQSAALVEAAPFLSGEEMSLRARQRLRGAVAVVLGEEGPDFFSSLMAQQDEERRLRREAREEQKTSASLPSLSVFDRVVGQQAVVQEVRQRLNGIANGADGGEDAHTFFFYGFPGTGKTYVAELLALAQHGRRSPPYYQRFSMQNYKTDEDLWKLVSPPCGVKGEGAFAALFANGSGCGNGGCGGRGPVVLFDEIEEARSDFMTSALVNAIDHRGFVEFYRKHSDGTCASEQAPTAGAFIVLTSNCFMDDLDEVWTGARQSNRSVAEVYEATRREMDRRIFDDGIPCSHDGRASPFAARKMKDRMRGNVYPFLPLSEAETVRAFELQLQQRADLYWETSSVEMYWTSEFSRLVVHKDTPAMQVDVSAVGLYRRADFSQGSLSSQPRPRISLRKQMESMMRLDVNSVERLYARGNEQCSARGERMRSLVLHVRGGEASAISFCDGAMLSGTSVSNERSEKRSVVAHPTVNGGSLLHTDDRGSARAAREKSASSEKEIIVTTDMQHAKETGLLKEQNMQLAAKIELLEGRIIELQADLLRWKLLCLVLATWVALTFAGLTYLLVGYTAALVKSLNIVQQLPRQKP</sequence>
<accession>A0AB34JXG8</accession>
<proteinExistence type="predicted"/>
<evidence type="ECO:0000259" key="5">
    <source>
        <dbReference type="SMART" id="SM00382"/>
    </source>
</evidence>
<keyword evidence="2" id="KW-0067">ATP-binding</keyword>
<dbReference type="GO" id="GO:0005739">
    <property type="term" value="C:mitochondrion"/>
    <property type="evidence" value="ECO:0007669"/>
    <property type="project" value="TreeGrafter"/>
</dbReference>
<keyword evidence="4" id="KW-1133">Transmembrane helix</keyword>
<dbReference type="EMBL" id="JBGBPQ010000004">
    <property type="protein sequence ID" value="KAL1525688.1"/>
    <property type="molecule type" value="Genomic_DNA"/>
</dbReference>
<dbReference type="InterPro" id="IPR027417">
    <property type="entry name" value="P-loop_NTPase"/>
</dbReference>
<dbReference type="PANTHER" id="PTHR11638:SF93">
    <property type="entry name" value="MITOCHONDRIAL DISAGGREGASE"/>
    <property type="match status" value="1"/>
</dbReference>
<dbReference type="GO" id="GO:0034605">
    <property type="term" value="P:cellular response to heat"/>
    <property type="evidence" value="ECO:0007669"/>
    <property type="project" value="TreeGrafter"/>
</dbReference>
<keyword evidence="4" id="KW-0472">Membrane</keyword>
<evidence type="ECO:0000256" key="2">
    <source>
        <dbReference type="ARBA" id="ARBA00022840"/>
    </source>
</evidence>
<comment type="caution">
    <text evidence="6">The sequence shown here is derived from an EMBL/GenBank/DDBJ whole genome shotgun (WGS) entry which is preliminary data.</text>
</comment>
<dbReference type="SUPFAM" id="SSF52540">
    <property type="entry name" value="P-loop containing nucleoside triphosphate hydrolases"/>
    <property type="match status" value="2"/>
</dbReference>
<feature type="domain" description="AAA+ ATPase" evidence="5">
    <location>
        <begin position="896"/>
        <end position="1078"/>
    </location>
</feature>